<dbReference type="InterPro" id="IPR051257">
    <property type="entry name" value="Diverse_CBS-Domain"/>
</dbReference>
<dbReference type="SUPFAM" id="SSF54631">
    <property type="entry name" value="CBS-domain pair"/>
    <property type="match status" value="1"/>
</dbReference>
<feature type="compositionally biased region" description="Low complexity" evidence="3">
    <location>
        <begin position="149"/>
        <end position="158"/>
    </location>
</feature>
<dbReference type="PANTHER" id="PTHR43080">
    <property type="entry name" value="CBS DOMAIN-CONTAINING PROTEIN CBSX3, MITOCHONDRIAL"/>
    <property type="match status" value="1"/>
</dbReference>
<protein>
    <submittedName>
        <fullName evidence="5">CBS domain-containing protein</fullName>
    </submittedName>
</protein>
<dbReference type="Proteomes" id="UP000622707">
    <property type="component" value="Unassembled WGS sequence"/>
</dbReference>
<evidence type="ECO:0000259" key="4">
    <source>
        <dbReference type="PROSITE" id="PS51371"/>
    </source>
</evidence>
<keyword evidence="1 2" id="KW-0129">CBS domain</keyword>
<gene>
    <name evidence="5" type="ORF">JI746_24920</name>
</gene>
<keyword evidence="6" id="KW-1185">Reference proteome</keyword>
<name>A0ABS1JYA2_9BURK</name>
<dbReference type="EMBL" id="JAEQND010000017">
    <property type="protein sequence ID" value="MBL0428370.1"/>
    <property type="molecule type" value="Genomic_DNA"/>
</dbReference>
<dbReference type="SMART" id="SM00116">
    <property type="entry name" value="CBS"/>
    <property type="match status" value="2"/>
</dbReference>
<evidence type="ECO:0000256" key="3">
    <source>
        <dbReference type="SAM" id="MobiDB-lite"/>
    </source>
</evidence>
<feature type="domain" description="CBS" evidence="4">
    <location>
        <begin position="74"/>
        <end position="131"/>
    </location>
</feature>
<comment type="caution">
    <text evidence="5">The sequence shown here is derived from an EMBL/GenBank/DDBJ whole genome shotgun (WGS) entry which is preliminary data.</text>
</comment>
<evidence type="ECO:0000313" key="6">
    <source>
        <dbReference type="Proteomes" id="UP000622707"/>
    </source>
</evidence>
<sequence length="165" mass="17528">MTTVADVMTRDVRTMTPNDSVVEAARCMDELNVGVIPVCDGEKLVGMVTDRDIVVRGVAAQQGELKSMKLADVMSAHVRCAREGDDVDQVLSEMADAQIRRMPVVDGEQRLVGIVTLGDIAAKNPDDEVDVAMSLGDISSPAEPDRSETGTQSLSQSQSGGGTQH</sequence>
<accession>A0ABS1JYA2</accession>
<dbReference type="CDD" id="cd04622">
    <property type="entry name" value="CBS_pair_HRP1_like"/>
    <property type="match status" value="1"/>
</dbReference>
<proteinExistence type="predicted"/>
<dbReference type="PROSITE" id="PS51371">
    <property type="entry name" value="CBS"/>
    <property type="match status" value="2"/>
</dbReference>
<dbReference type="Pfam" id="PF00571">
    <property type="entry name" value="CBS"/>
    <property type="match status" value="2"/>
</dbReference>
<dbReference type="InterPro" id="IPR046342">
    <property type="entry name" value="CBS_dom_sf"/>
</dbReference>
<feature type="region of interest" description="Disordered" evidence="3">
    <location>
        <begin position="135"/>
        <end position="165"/>
    </location>
</feature>
<evidence type="ECO:0000256" key="1">
    <source>
        <dbReference type="ARBA" id="ARBA00023122"/>
    </source>
</evidence>
<evidence type="ECO:0000256" key="2">
    <source>
        <dbReference type="PROSITE-ProRule" id="PRU00703"/>
    </source>
</evidence>
<feature type="domain" description="CBS" evidence="4">
    <location>
        <begin position="8"/>
        <end position="65"/>
    </location>
</feature>
<dbReference type="InterPro" id="IPR000644">
    <property type="entry name" value="CBS_dom"/>
</dbReference>
<reference evidence="5 6" key="1">
    <citation type="journal article" date="2017" name="Int. J. Syst. Evol. Microbiol.">
        <title>Ramlibacter alkalitolerans sp. nov., alkali-tolerant bacterium isolated from soil of ginseng.</title>
        <authorList>
            <person name="Lee D.H."/>
            <person name="Cha C.J."/>
        </authorList>
    </citation>
    <scope>NUCLEOTIDE SEQUENCE [LARGE SCALE GENOMIC DNA]</scope>
    <source>
        <strain evidence="5 6">KACC 19305</strain>
    </source>
</reference>
<dbReference type="RefSeq" id="WP_201693000.1">
    <property type="nucleotide sequence ID" value="NZ_JAEQND010000017.1"/>
</dbReference>
<organism evidence="5 6">
    <name type="scientific">Ramlibacter alkalitolerans</name>
    <dbReference type="NCBI Taxonomy" id="2039631"/>
    <lineage>
        <taxon>Bacteria</taxon>
        <taxon>Pseudomonadati</taxon>
        <taxon>Pseudomonadota</taxon>
        <taxon>Betaproteobacteria</taxon>
        <taxon>Burkholderiales</taxon>
        <taxon>Comamonadaceae</taxon>
        <taxon>Ramlibacter</taxon>
    </lineage>
</organism>
<dbReference type="Gene3D" id="3.10.580.10">
    <property type="entry name" value="CBS-domain"/>
    <property type="match status" value="1"/>
</dbReference>
<dbReference type="PANTHER" id="PTHR43080:SF2">
    <property type="entry name" value="CBS DOMAIN-CONTAINING PROTEIN"/>
    <property type="match status" value="1"/>
</dbReference>
<evidence type="ECO:0000313" key="5">
    <source>
        <dbReference type="EMBL" id="MBL0428370.1"/>
    </source>
</evidence>